<keyword evidence="4" id="KW-1185">Reference proteome</keyword>
<name>A0A0B2RXP6_GLYSO</name>
<feature type="region of interest" description="Disordered" evidence="1">
    <location>
        <begin position="23"/>
        <end position="104"/>
    </location>
</feature>
<organism evidence="2">
    <name type="scientific">Glycine soja</name>
    <name type="common">Wild soybean</name>
    <dbReference type="NCBI Taxonomy" id="3848"/>
    <lineage>
        <taxon>Eukaryota</taxon>
        <taxon>Viridiplantae</taxon>
        <taxon>Streptophyta</taxon>
        <taxon>Embryophyta</taxon>
        <taxon>Tracheophyta</taxon>
        <taxon>Spermatophyta</taxon>
        <taxon>Magnoliopsida</taxon>
        <taxon>eudicotyledons</taxon>
        <taxon>Gunneridae</taxon>
        <taxon>Pentapetalae</taxon>
        <taxon>rosids</taxon>
        <taxon>fabids</taxon>
        <taxon>Fabales</taxon>
        <taxon>Fabaceae</taxon>
        <taxon>Papilionoideae</taxon>
        <taxon>50 kb inversion clade</taxon>
        <taxon>NPAAA clade</taxon>
        <taxon>indigoferoid/millettioid clade</taxon>
        <taxon>Phaseoleae</taxon>
        <taxon>Glycine</taxon>
        <taxon>Glycine subgen. Soja</taxon>
    </lineage>
</organism>
<gene>
    <name evidence="3" type="ORF">D0Y65_019867</name>
    <name evidence="2" type="ORF">glysoja_028021</name>
</gene>
<feature type="compositionally biased region" description="Polar residues" evidence="1">
    <location>
        <begin position="94"/>
        <end position="104"/>
    </location>
</feature>
<dbReference type="Proteomes" id="UP000289340">
    <property type="component" value="Chromosome 8"/>
</dbReference>
<sequence length="104" mass="11344">MMQSLIIQPLYRNFIILTFLPSPTTLPPPPVALSRRTHHRPQTSPSPSNPPPLPSPPSSPNSTPPPMVKECGAEKNSTEPHAGLHANSDPFFKDTQTTVSLQFP</sequence>
<dbReference type="AlphaFoldDB" id="A0A0B2RXP6"/>
<feature type="compositionally biased region" description="Pro residues" evidence="1">
    <location>
        <begin position="47"/>
        <end position="67"/>
    </location>
</feature>
<proteinExistence type="predicted"/>
<reference evidence="3 4" key="2">
    <citation type="submission" date="2018-09" db="EMBL/GenBank/DDBJ databases">
        <title>A high-quality reference genome of wild soybean provides a powerful tool to mine soybean genomes.</title>
        <authorList>
            <person name="Xie M."/>
            <person name="Chung C.Y.L."/>
            <person name="Li M.-W."/>
            <person name="Wong F.-L."/>
            <person name="Chan T.-F."/>
            <person name="Lam H.-M."/>
        </authorList>
    </citation>
    <scope>NUCLEOTIDE SEQUENCE [LARGE SCALE GENOMIC DNA]</scope>
    <source>
        <strain evidence="4">cv. W05</strain>
        <tissue evidence="3">Hypocotyl of etiolated seedlings</tissue>
    </source>
</reference>
<reference evidence="2" key="1">
    <citation type="submission" date="2014-07" db="EMBL/GenBank/DDBJ databases">
        <title>Identification of a novel salt tolerance gene in wild soybean by whole-genome sequencing.</title>
        <authorList>
            <person name="Lam H.-M."/>
            <person name="Qi X."/>
            <person name="Li M.-W."/>
            <person name="Liu X."/>
            <person name="Xie M."/>
            <person name="Ni M."/>
            <person name="Xu X."/>
        </authorList>
    </citation>
    <scope>NUCLEOTIDE SEQUENCE [LARGE SCALE GENOMIC DNA]</scope>
    <source>
        <tissue evidence="2">Root</tissue>
    </source>
</reference>
<accession>A0A0B2RXP6</accession>
<evidence type="ECO:0000313" key="4">
    <source>
        <dbReference type="Proteomes" id="UP000289340"/>
    </source>
</evidence>
<protein>
    <submittedName>
        <fullName evidence="2">Uncharacterized protein</fullName>
    </submittedName>
</protein>
<evidence type="ECO:0000313" key="2">
    <source>
        <dbReference type="EMBL" id="KHN39216.1"/>
    </source>
</evidence>
<evidence type="ECO:0000313" key="3">
    <source>
        <dbReference type="EMBL" id="RZB95719.1"/>
    </source>
</evidence>
<dbReference type="Proteomes" id="UP000053555">
    <property type="component" value="Unassembled WGS sequence"/>
</dbReference>
<dbReference type="EMBL" id="QZWG01000008">
    <property type="protein sequence ID" value="RZB95719.1"/>
    <property type="molecule type" value="Genomic_DNA"/>
</dbReference>
<dbReference type="EMBL" id="KN646348">
    <property type="protein sequence ID" value="KHN39216.1"/>
    <property type="molecule type" value="Genomic_DNA"/>
</dbReference>
<evidence type="ECO:0000256" key="1">
    <source>
        <dbReference type="SAM" id="MobiDB-lite"/>
    </source>
</evidence>